<dbReference type="Pfam" id="PF05553">
    <property type="entry name" value="DUF761"/>
    <property type="match status" value="1"/>
</dbReference>
<organism evidence="1 2">
    <name type="scientific">Heracleum sosnowskyi</name>
    <dbReference type="NCBI Taxonomy" id="360622"/>
    <lineage>
        <taxon>Eukaryota</taxon>
        <taxon>Viridiplantae</taxon>
        <taxon>Streptophyta</taxon>
        <taxon>Embryophyta</taxon>
        <taxon>Tracheophyta</taxon>
        <taxon>Spermatophyta</taxon>
        <taxon>Magnoliopsida</taxon>
        <taxon>eudicotyledons</taxon>
        <taxon>Gunneridae</taxon>
        <taxon>Pentapetalae</taxon>
        <taxon>asterids</taxon>
        <taxon>campanulids</taxon>
        <taxon>Apiales</taxon>
        <taxon>Apiaceae</taxon>
        <taxon>Apioideae</taxon>
        <taxon>apioid superclade</taxon>
        <taxon>Tordylieae</taxon>
        <taxon>Tordyliinae</taxon>
        <taxon>Heracleum</taxon>
    </lineage>
</organism>
<name>A0AAD8HDT9_9APIA</name>
<evidence type="ECO:0000313" key="2">
    <source>
        <dbReference type="Proteomes" id="UP001237642"/>
    </source>
</evidence>
<comment type="caution">
    <text evidence="1">The sequence shown here is derived from an EMBL/GenBank/DDBJ whole genome shotgun (WGS) entry which is preliminary data.</text>
</comment>
<evidence type="ECO:0000313" key="1">
    <source>
        <dbReference type="EMBL" id="KAK1365349.1"/>
    </source>
</evidence>
<keyword evidence="2" id="KW-1185">Reference proteome</keyword>
<protein>
    <submittedName>
        <fullName evidence="1">Avr9/Cf-9 rapidly elicited protein 146</fullName>
    </submittedName>
</protein>
<reference evidence="1" key="1">
    <citation type="submission" date="2023-02" db="EMBL/GenBank/DDBJ databases">
        <title>Genome of toxic invasive species Heracleum sosnowskyi carries increased number of genes despite the absence of recent whole-genome duplications.</title>
        <authorList>
            <person name="Schelkunov M."/>
            <person name="Shtratnikova V."/>
            <person name="Makarenko M."/>
            <person name="Klepikova A."/>
            <person name="Omelchenko D."/>
            <person name="Novikova G."/>
            <person name="Obukhova E."/>
            <person name="Bogdanov V."/>
            <person name="Penin A."/>
            <person name="Logacheva M."/>
        </authorList>
    </citation>
    <scope>NUCLEOTIDE SEQUENCE</scope>
    <source>
        <strain evidence="1">Hsosn_3</strain>
        <tissue evidence="1">Leaf</tissue>
    </source>
</reference>
<dbReference type="EMBL" id="JAUIZM010000009">
    <property type="protein sequence ID" value="KAK1365349.1"/>
    <property type="molecule type" value="Genomic_DNA"/>
</dbReference>
<reference evidence="1" key="2">
    <citation type="submission" date="2023-05" db="EMBL/GenBank/DDBJ databases">
        <authorList>
            <person name="Schelkunov M.I."/>
        </authorList>
    </citation>
    <scope>NUCLEOTIDE SEQUENCE</scope>
    <source>
        <strain evidence="1">Hsosn_3</strain>
        <tissue evidence="1">Leaf</tissue>
    </source>
</reference>
<proteinExistence type="predicted"/>
<accession>A0AAD8HDT9</accession>
<gene>
    <name evidence="1" type="ORF">POM88_040910</name>
</gene>
<dbReference type="AlphaFoldDB" id="A0AAD8HDT9"/>
<dbReference type="InterPro" id="IPR008480">
    <property type="entry name" value="DUF761_pln"/>
</dbReference>
<sequence length="201" mass="23379">MEIEPSPTTLIAKKMWNIVRIVFYMLRKGLSKSKLMLDLHLMLKRGKLASKNIGDLMLHHHYSTTISCGSTDVAMSLVYPREYEFSCSNSPVYPSYSSRKKHRHHHHHRHHQVEDLSVAQRVFDILSNYESVEASPMINLPGFGRSPLVRQLRVTDSPFSVRDVEENNPQVDKAAEDFIMKFKMELMKQQKRIESPSRYHA</sequence>
<dbReference type="Proteomes" id="UP001237642">
    <property type="component" value="Unassembled WGS sequence"/>
</dbReference>
<dbReference type="PANTHER" id="PTHR33265:SF26">
    <property type="entry name" value="OS06G0554600 PROTEIN"/>
    <property type="match status" value="1"/>
</dbReference>
<dbReference type="PANTHER" id="PTHR33265">
    <property type="entry name" value="AVR9/CF-9 RAPIDLY ELICITED PROTEIN-RELATED"/>
    <property type="match status" value="1"/>
</dbReference>